<keyword evidence="3" id="KW-1185">Reference proteome</keyword>
<dbReference type="InterPro" id="IPR045584">
    <property type="entry name" value="Pilin-like"/>
</dbReference>
<dbReference type="Proteomes" id="UP000320176">
    <property type="component" value="Unassembled WGS sequence"/>
</dbReference>
<organism evidence="2 3">
    <name type="scientific">Stieleria varia</name>
    <dbReference type="NCBI Taxonomy" id="2528005"/>
    <lineage>
        <taxon>Bacteria</taxon>
        <taxon>Pseudomonadati</taxon>
        <taxon>Planctomycetota</taxon>
        <taxon>Planctomycetia</taxon>
        <taxon>Pirellulales</taxon>
        <taxon>Pirellulaceae</taxon>
        <taxon>Stieleria</taxon>
    </lineage>
</organism>
<dbReference type="SUPFAM" id="SSF54523">
    <property type="entry name" value="Pili subunits"/>
    <property type="match status" value="1"/>
</dbReference>
<protein>
    <recommendedName>
        <fullName evidence="4">Pseudopilin GspJ</fullName>
    </recommendedName>
</protein>
<dbReference type="AlphaFoldDB" id="A0A5C6B8U6"/>
<sequence>MNSDQSRQTIVRTAHNRRAFTLLELILTLAMSVVLMSLINAAFQFYVSDMDVADTDIRQTMLAAAVMQMIEDDLRSTLHPEPTDTSALEALLASSAASMGGQITGQSTGEDLSAAGIESEEELPEETATEAATLDSGTAILQTPGLIGNQYQIQMDISKLPRLEEYIVMLDENVTDLQDIPSDLKTVSYFVQSAGFLGGVTDPLDELAGDGTAISNTDSGGLVRRSLDRNATVYAASSGNLPQLTATGELLAPEVAAIEFSYWDGTTWLYQWNSDELGELPLAIRVQLSMIKPGVDRDSVSVTDTDTVRVFQHIVRLPMAKVIEIEEEETATTDAAGTET</sequence>
<evidence type="ECO:0000313" key="2">
    <source>
        <dbReference type="EMBL" id="TWU07686.1"/>
    </source>
</evidence>
<keyword evidence="1" id="KW-0812">Transmembrane</keyword>
<evidence type="ECO:0000313" key="3">
    <source>
        <dbReference type="Proteomes" id="UP000320176"/>
    </source>
</evidence>
<evidence type="ECO:0000256" key="1">
    <source>
        <dbReference type="SAM" id="Phobius"/>
    </source>
</evidence>
<proteinExistence type="predicted"/>
<name>A0A5C6B8U6_9BACT</name>
<comment type="caution">
    <text evidence="2">The sequence shown here is derived from an EMBL/GenBank/DDBJ whole genome shotgun (WGS) entry which is preliminary data.</text>
</comment>
<accession>A0A5C6B8U6</accession>
<dbReference type="NCBIfam" id="TIGR02532">
    <property type="entry name" value="IV_pilin_GFxxxE"/>
    <property type="match status" value="1"/>
</dbReference>
<gene>
    <name evidence="2" type="ORF">Pla52n_02590</name>
</gene>
<keyword evidence="1" id="KW-1133">Transmembrane helix</keyword>
<dbReference type="OrthoDB" id="9812770at2"/>
<evidence type="ECO:0008006" key="4">
    <source>
        <dbReference type="Google" id="ProtNLM"/>
    </source>
</evidence>
<reference evidence="2 3" key="1">
    <citation type="submission" date="2019-02" db="EMBL/GenBank/DDBJ databases">
        <title>Deep-cultivation of Planctomycetes and their phenomic and genomic characterization uncovers novel biology.</title>
        <authorList>
            <person name="Wiegand S."/>
            <person name="Jogler M."/>
            <person name="Boedeker C."/>
            <person name="Pinto D."/>
            <person name="Vollmers J."/>
            <person name="Rivas-Marin E."/>
            <person name="Kohn T."/>
            <person name="Peeters S.H."/>
            <person name="Heuer A."/>
            <person name="Rast P."/>
            <person name="Oberbeckmann S."/>
            <person name="Bunk B."/>
            <person name="Jeske O."/>
            <person name="Meyerdierks A."/>
            <person name="Storesund J.E."/>
            <person name="Kallscheuer N."/>
            <person name="Luecker S."/>
            <person name="Lage O.M."/>
            <person name="Pohl T."/>
            <person name="Merkel B.J."/>
            <person name="Hornburger P."/>
            <person name="Mueller R.-W."/>
            <person name="Bruemmer F."/>
            <person name="Labrenz M."/>
            <person name="Spormann A.M."/>
            <person name="Op Den Camp H."/>
            <person name="Overmann J."/>
            <person name="Amann R."/>
            <person name="Jetten M.S.M."/>
            <person name="Mascher T."/>
            <person name="Medema M.H."/>
            <person name="Devos D.P."/>
            <person name="Kaster A.-K."/>
            <person name="Ovreas L."/>
            <person name="Rohde M."/>
            <person name="Galperin M.Y."/>
            <person name="Jogler C."/>
        </authorList>
    </citation>
    <scope>NUCLEOTIDE SEQUENCE [LARGE SCALE GENOMIC DNA]</scope>
    <source>
        <strain evidence="2 3">Pla52n</strain>
    </source>
</reference>
<feature type="transmembrane region" description="Helical" evidence="1">
    <location>
        <begin position="21"/>
        <end position="43"/>
    </location>
</feature>
<dbReference type="InterPro" id="IPR012902">
    <property type="entry name" value="N_methyl_site"/>
</dbReference>
<dbReference type="RefSeq" id="WP_146517873.1">
    <property type="nucleotide sequence ID" value="NZ_CP151726.1"/>
</dbReference>
<keyword evidence="1" id="KW-0472">Membrane</keyword>
<dbReference type="EMBL" id="SJPN01000001">
    <property type="protein sequence ID" value="TWU07686.1"/>
    <property type="molecule type" value="Genomic_DNA"/>
</dbReference>